<accession>A0AAD9GH58</accession>
<keyword evidence="4" id="KW-0472">Membrane</keyword>
<dbReference type="InterPro" id="IPR036605">
    <property type="entry name" value="Mago_nashi_sf"/>
</dbReference>
<dbReference type="PANTHER" id="PTHR12638:SF0">
    <property type="entry name" value="MAGO HOMOLOG, EXON JUNCTION COMPLEX SUBUNIT-RELATED"/>
    <property type="match status" value="1"/>
</dbReference>
<feature type="transmembrane region" description="Helical" evidence="4">
    <location>
        <begin position="130"/>
        <end position="149"/>
    </location>
</feature>
<dbReference type="GO" id="GO:0035145">
    <property type="term" value="C:exon-exon junction complex"/>
    <property type="evidence" value="ECO:0007669"/>
    <property type="project" value="InterPro"/>
</dbReference>
<comment type="similarity">
    <text evidence="2">Belongs to the mago nashi family.</text>
</comment>
<reference evidence="5" key="1">
    <citation type="journal article" date="2014" name="Nucleic Acids Res.">
        <title>The evolutionary dynamics of variant antigen genes in Babesia reveal a history of genomic innovation underlying host-parasite interaction.</title>
        <authorList>
            <person name="Jackson A.P."/>
            <person name="Otto T.D."/>
            <person name="Darby A."/>
            <person name="Ramaprasad A."/>
            <person name="Xia D."/>
            <person name="Echaide I.E."/>
            <person name="Farber M."/>
            <person name="Gahlot S."/>
            <person name="Gamble J."/>
            <person name="Gupta D."/>
            <person name="Gupta Y."/>
            <person name="Jackson L."/>
            <person name="Malandrin L."/>
            <person name="Malas T.B."/>
            <person name="Moussa E."/>
            <person name="Nair M."/>
            <person name="Reid A.J."/>
            <person name="Sanders M."/>
            <person name="Sharma J."/>
            <person name="Tracey A."/>
            <person name="Quail M.A."/>
            <person name="Weir W."/>
            <person name="Wastling J.M."/>
            <person name="Hall N."/>
            <person name="Willadsen P."/>
            <person name="Lingelbach K."/>
            <person name="Shiels B."/>
            <person name="Tait A."/>
            <person name="Berriman M."/>
            <person name="Allred D.R."/>
            <person name="Pain A."/>
        </authorList>
    </citation>
    <scope>NUCLEOTIDE SEQUENCE</scope>
    <source>
        <strain evidence="5">1802A</strain>
    </source>
</reference>
<dbReference type="GO" id="GO:0008380">
    <property type="term" value="P:RNA splicing"/>
    <property type="evidence" value="ECO:0007669"/>
    <property type="project" value="InterPro"/>
</dbReference>
<dbReference type="FunFam" id="3.30.1560.10:FF:000001">
    <property type="entry name" value="Protein mago nashi homolog"/>
    <property type="match status" value="1"/>
</dbReference>
<keyword evidence="4" id="KW-0812">Transmembrane</keyword>
<evidence type="ECO:0000256" key="1">
    <source>
        <dbReference type="ARBA" id="ARBA00004123"/>
    </source>
</evidence>
<evidence type="ECO:0000256" key="2">
    <source>
        <dbReference type="ARBA" id="ARBA00009270"/>
    </source>
</evidence>
<gene>
    <name evidence="5" type="ORF">X943_000904</name>
</gene>
<keyword evidence="6" id="KW-1185">Reference proteome</keyword>
<dbReference type="Proteomes" id="UP001195914">
    <property type="component" value="Unassembled WGS sequence"/>
</dbReference>
<evidence type="ECO:0000256" key="3">
    <source>
        <dbReference type="ARBA" id="ARBA00023242"/>
    </source>
</evidence>
<sequence length="163" mass="19127">MSAEEFYLRYYVGHEGKFGHEFLEFELDDRGKLRYANNSNYKKDSLIEKETFVTDAVVNEVKRIIKESEIVCEDHSEWPIPDRIGRQELELRLDGKRYSFSTSKIGSLAEIQDSKDPNGLRVFYYLVQDLKCFVFSLISLFFRVSILLYPDIFVSDQADLNLI</sequence>
<reference evidence="5" key="2">
    <citation type="submission" date="2021-05" db="EMBL/GenBank/DDBJ databases">
        <authorList>
            <person name="Pain A."/>
        </authorList>
    </citation>
    <scope>NUCLEOTIDE SEQUENCE</scope>
    <source>
        <strain evidence="5">1802A</strain>
    </source>
</reference>
<protein>
    <submittedName>
        <fullName evidence="5">Mago nashi protein</fullName>
    </submittedName>
</protein>
<dbReference type="PANTHER" id="PTHR12638">
    <property type="entry name" value="PROTEIN MAGO NASHI HOMOLOG"/>
    <property type="match status" value="1"/>
</dbReference>
<keyword evidence="3" id="KW-0539">Nucleus</keyword>
<evidence type="ECO:0000313" key="5">
    <source>
        <dbReference type="EMBL" id="KAK1938396.1"/>
    </source>
</evidence>
<name>A0AAD9GH58_BABDI</name>
<comment type="subcellular location">
    <subcellularLocation>
        <location evidence="1">Nucleus</location>
    </subcellularLocation>
</comment>
<evidence type="ECO:0000313" key="6">
    <source>
        <dbReference type="Proteomes" id="UP001195914"/>
    </source>
</evidence>
<dbReference type="AlphaFoldDB" id="A0AAD9GH58"/>
<evidence type="ECO:0000256" key="4">
    <source>
        <dbReference type="SAM" id="Phobius"/>
    </source>
</evidence>
<comment type="caution">
    <text evidence="5">The sequence shown here is derived from an EMBL/GenBank/DDBJ whole genome shotgun (WGS) entry which is preliminary data.</text>
</comment>
<dbReference type="EMBL" id="JAHBMH010000024">
    <property type="protein sequence ID" value="KAK1938396.1"/>
    <property type="molecule type" value="Genomic_DNA"/>
</dbReference>
<dbReference type="Gene3D" id="3.30.1560.10">
    <property type="entry name" value="Mago nashi"/>
    <property type="match status" value="1"/>
</dbReference>
<dbReference type="Pfam" id="PF02792">
    <property type="entry name" value="Mago_nashi"/>
    <property type="match status" value="1"/>
</dbReference>
<organism evidence="5 6">
    <name type="scientific">Babesia divergens</name>
    <dbReference type="NCBI Taxonomy" id="32595"/>
    <lineage>
        <taxon>Eukaryota</taxon>
        <taxon>Sar</taxon>
        <taxon>Alveolata</taxon>
        <taxon>Apicomplexa</taxon>
        <taxon>Aconoidasida</taxon>
        <taxon>Piroplasmida</taxon>
        <taxon>Babesiidae</taxon>
        <taxon>Babesia</taxon>
    </lineage>
</organism>
<dbReference type="InterPro" id="IPR004023">
    <property type="entry name" value="Mago_nashi"/>
</dbReference>
<dbReference type="CDD" id="cd11295">
    <property type="entry name" value="Mago_nashi"/>
    <property type="match status" value="1"/>
</dbReference>
<keyword evidence="4" id="KW-1133">Transmembrane helix</keyword>
<proteinExistence type="inferred from homology"/>
<dbReference type="SUPFAM" id="SSF89817">
    <property type="entry name" value="Mago nashi protein"/>
    <property type="match status" value="1"/>
</dbReference>